<sequence>MTDVKNDNGLRIGGTFSFCPTAFGKQEFLAIVGDVHSAAGEILARPMNLFPGSKQSHSMAQNWLKTCLESHTQCAKPRGDFMPTRLLEIKHFHDQIYPRLKLRETFGRDFAPYAALSYCWGGEQPITTTSQNINQHLIRINYTGLPKTIQDAITVASKLGLRYLWVDSLCIIQNDRQDRTFEIGQMPSIYSHARATISASRASSVQEGFLQSRRPLNQNSPYPILEFPYCCQDGEKGSVRLVPEVKEESMEPLSKRGWALQERLLSSRVIEFGSLQTRWVCMHEDGTQTDGLRLGVENESGRSDIIFRKALDAISFWGSSFSDASGISGLQRWKSILKRYTKLTLTLPTDRLPAISGVAMGFSRILADEYCAGLWKSALVTELFWILDVDEKPFLQRPREYQGPSWSWAGIDDPITFLHQDPSDLVDPQFSVLNVDIQPVKSDLDQYDAKFGAVESGKLVLTGKLKAARWMHPHDPSNLSQWKVLRRLDDKDSDPYLRINVRPDAIEAEFSTADADHIPVFLLKIIERRRQPDILNQSRPPMGLLLRRNNESEYTRLGVFEFLLMRKESIYDFKAEFDRYQEQVAWLNDCETQTITIV</sequence>
<dbReference type="STRING" id="1745343.A0A2J6PK33"/>
<protein>
    <submittedName>
        <fullName evidence="2">HET-domain-containing protein</fullName>
    </submittedName>
</protein>
<dbReference type="EMBL" id="KZ613522">
    <property type="protein sequence ID" value="PMD14393.1"/>
    <property type="molecule type" value="Genomic_DNA"/>
</dbReference>
<reference evidence="2 3" key="1">
    <citation type="submission" date="2016-05" db="EMBL/GenBank/DDBJ databases">
        <title>A degradative enzymes factory behind the ericoid mycorrhizal symbiosis.</title>
        <authorList>
            <consortium name="DOE Joint Genome Institute"/>
            <person name="Martino E."/>
            <person name="Morin E."/>
            <person name="Grelet G."/>
            <person name="Kuo A."/>
            <person name="Kohler A."/>
            <person name="Daghino S."/>
            <person name="Barry K."/>
            <person name="Choi C."/>
            <person name="Cichocki N."/>
            <person name="Clum A."/>
            <person name="Copeland A."/>
            <person name="Hainaut M."/>
            <person name="Haridas S."/>
            <person name="Labutti K."/>
            <person name="Lindquist E."/>
            <person name="Lipzen A."/>
            <person name="Khouja H.-R."/>
            <person name="Murat C."/>
            <person name="Ohm R."/>
            <person name="Olson A."/>
            <person name="Spatafora J."/>
            <person name="Veneault-Fourrey C."/>
            <person name="Henrissat B."/>
            <person name="Grigoriev I."/>
            <person name="Martin F."/>
            <person name="Perotto S."/>
        </authorList>
    </citation>
    <scope>NUCLEOTIDE SEQUENCE [LARGE SCALE GENOMIC DNA]</scope>
    <source>
        <strain evidence="2 3">UAMH 7357</strain>
    </source>
</reference>
<evidence type="ECO:0000259" key="1">
    <source>
        <dbReference type="Pfam" id="PF06985"/>
    </source>
</evidence>
<accession>A0A2J6PK33</accession>
<dbReference type="PANTHER" id="PTHR33112:SF16">
    <property type="entry name" value="HETEROKARYON INCOMPATIBILITY DOMAIN-CONTAINING PROTEIN"/>
    <property type="match status" value="1"/>
</dbReference>
<keyword evidence="3" id="KW-1185">Reference proteome</keyword>
<evidence type="ECO:0000313" key="3">
    <source>
        <dbReference type="Proteomes" id="UP000235672"/>
    </source>
</evidence>
<dbReference type="Pfam" id="PF06985">
    <property type="entry name" value="HET"/>
    <property type="match status" value="1"/>
</dbReference>
<dbReference type="Proteomes" id="UP000235672">
    <property type="component" value="Unassembled WGS sequence"/>
</dbReference>
<feature type="domain" description="Heterokaryon incompatibility" evidence="1">
    <location>
        <begin position="113"/>
        <end position="262"/>
    </location>
</feature>
<dbReference type="AlphaFoldDB" id="A0A2J6PK33"/>
<proteinExistence type="predicted"/>
<evidence type="ECO:0000313" key="2">
    <source>
        <dbReference type="EMBL" id="PMD14393.1"/>
    </source>
</evidence>
<dbReference type="PANTHER" id="PTHR33112">
    <property type="entry name" value="DOMAIN PROTEIN, PUTATIVE-RELATED"/>
    <property type="match status" value="1"/>
</dbReference>
<name>A0A2J6PK33_9HELO</name>
<organism evidence="2 3">
    <name type="scientific">Hyaloscypha hepaticicola</name>
    <dbReference type="NCBI Taxonomy" id="2082293"/>
    <lineage>
        <taxon>Eukaryota</taxon>
        <taxon>Fungi</taxon>
        <taxon>Dikarya</taxon>
        <taxon>Ascomycota</taxon>
        <taxon>Pezizomycotina</taxon>
        <taxon>Leotiomycetes</taxon>
        <taxon>Helotiales</taxon>
        <taxon>Hyaloscyphaceae</taxon>
        <taxon>Hyaloscypha</taxon>
    </lineage>
</organism>
<dbReference type="InterPro" id="IPR010730">
    <property type="entry name" value="HET"/>
</dbReference>
<gene>
    <name evidence="2" type="ORF">NA56DRAFT_376727</name>
</gene>
<dbReference type="OrthoDB" id="5125733at2759"/>